<dbReference type="KEGG" id="sulj:SJPD1_1149"/>
<dbReference type="Proteomes" id="UP000217349">
    <property type="component" value="Chromosome"/>
</dbReference>
<evidence type="ECO:0000313" key="7">
    <source>
        <dbReference type="Proteomes" id="UP000217349"/>
    </source>
</evidence>
<evidence type="ECO:0000256" key="1">
    <source>
        <dbReference type="ARBA" id="ARBA00022490"/>
    </source>
</evidence>
<dbReference type="HAMAP" id="MF_01185">
    <property type="entry name" value="FliW"/>
    <property type="match status" value="1"/>
</dbReference>
<dbReference type="SUPFAM" id="SSF141457">
    <property type="entry name" value="BH3618-like"/>
    <property type="match status" value="1"/>
</dbReference>
<dbReference type="NCBIfam" id="NF009790">
    <property type="entry name" value="PRK13282.1"/>
    <property type="match status" value="1"/>
</dbReference>
<evidence type="ECO:0000313" key="6">
    <source>
        <dbReference type="EMBL" id="ATB69261.1"/>
    </source>
</evidence>
<dbReference type="PANTHER" id="PTHR39190:SF1">
    <property type="entry name" value="FLAGELLAR ASSEMBLY FACTOR FLIW"/>
    <property type="match status" value="1"/>
</dbReference>
<keyword evidence="4 5" id="KW-0143">Chaperone</keyword>
<keyword evidence="6" id="KW-0969">Cilium</keyword>
<dbReference type="Gene3D" id="2.30.290.10">
    <property type="entry name" value="BH3618-like"/>
    <property type="match status" value="1"/>
</dbReference>
<gene>
    <name evidence="5" type="primary">fliW</name>
    <name evidence="6" type="ORF">SJPD1_1149</name>
</gene>
<dbReference type="PANTHER" id="PTHR39190">
    <property type="entry name" value="FLAGELLAR ASSEMBLY FACTOR FLIW"/>
    <property type="match status" value="1"/>
</dbReference>
<dbReference type="InterPro" id="IPR024046">
    <property type="entry name" value="Flagellar_assmbl_FliW_dom_sf"/>
</dbReference>
<dbReference type="GO" id="GO:0044780">
    <property type="term" value="P:bacterial-type flagellum assembly"/>
    <property type="evidence" value="ECO:0007669"/>
    <property type="project" value="UniProtKB-UniRule"/>
</dbReference>
<keyword evidence="6" id="KW-0282">Flagellum</keyword>
<dbReference type="RefSeq" id="WP_096046355.1">
    <property type="nucleotide sequence ID" value="NZ_CP023275.1"/>
</dbReference>
<protein>
    <recommendedName>
        <fullName evidence="5">Flagellar assembly factor FliW</fullName>
    </recommendedName>
</protein>
<evidence type="ECO:0000256" key="4">
    <source>
        <dbReference type="ARBA" id="ARBA00023186"/>
    </source>
</evidence>
<name>A0A290HDG7_9BACT</name>
<keyword evidence="6" id="KW-0966">Cell projection</keyword>
<reference evidence="7" key="1">
    <citation type="submission" date="2017-09" db="EMBL/GenBank/DDBJ databases">
        <title>The complete genome of Sulfurospirillum sp. JPD-1.</title>
        <authorList>
            <person name="Goris T."/>
        </authorList>
    </citation>
    <scope>NUCLEOTIDE SEQUENCE [LARGE SCALE GENOMIC DNA]</scope>
    <source>
        <strain evidence="7">JPD-1</strain>
    </source>
</reference>
<evidence type="ECO:0000256" key="3">
    <source>
        <dbReference type="ARBA" id="ARBA00022845"/>
    </source>
</evidence>
<evidence type="ECO:0000256" key="5">
    <source>
        <dbReference type="HAMAP-Rule" id="MF_01185"/>
    </source>
</evidence>
<dbReference type="OrthoDB" id="5372942at2"/>
<keyword evidence="1 5" id="KW-0963">Cytoplasm</keyword>
<evidence type="ECO:0000256" key="2">
    <source>
        <dbReference type="ARBA" id="ARBA00022795"/>
    </source>
</evidence>
<accession>A0A290HDG7</accession>
<dbReference type="Pfam" id="PF02623">
    <property type="entry name" value="FliW"/>
    <property type="match status" value="1"/>
</dbReference>
<comment type="subcellular location">
    <subcellularLocation>
        <location evidence="5">Cytoplasm</location>
    </subcellularLocation>
</comment>
<dbReference type="AlphaFoldDB" id="A0A290HDG7"/>
<comment type="similarity">
    <text evidence="5">Belongs to the FliW family.</text>
</comment>
<proteinExistence type="inferred from homology"/>
<organism evidence="6 7">
    <name type="scientific">Sulfurospirillum diekertiae</name>
    <dbReference type="NCBI Taxonomy" id="1854492"/>
    <lineage>
        <taxon>Bacteria</taxon>
        <taxon>Pseudomonadati</taxon>
        <taxon>Campylobacterota</taxon>
        <taxon>Epsilonproteobacteria</taxon>
        <taxon>Campylobacterales</taxon>
        <taxon>Sulfurospirillaceae</taxon>
        <taxon>Sulfurospirillum</taxon>
    </lineage>
</organism>
<dbReference type="GO" id="GO:0005737">
    <property type="term" value="C:cytoplasm"/>
    <property type="evidence" value="ECO:0007669"/>
    <property type="project" value="UniProtKB-SubCell"/>
</dbReference>
<dbReference type="InterPro" id="IPR003775">
    <property type="entry name" value="Flagellar_assembly_factor_FliW"/>
</dbReference>
<comment type="subunit">
    <text evidence="5">Interacts with translational regulator CsrA and flagellin(s).</text>
</comment>
<keyword evidence="2 5" id="KW-1005">Bacterial flagellum biogenesis</keyword>
<comment type="function">
    <text evidence="5">Acts as an anti-CsrA protein, binds CsrA and prevents it from repressing translation of its target genes, one of which is flagellin. Binds to flagellin and participates in the assembly of the flagellum.</text>
</comment>
<dbReference type="GO" id="GO:0006417">
    <property type="term" value="P:regulation of translation"/>
    <property type="evidence" value="ECO:0007669"/>
    <property type="project" value="UniProtKB-KW"/>
</dbReference>
<dbReference type="EMBL" id="CP023275">
    <property type="protein sequence ID" value="ATB69261.1"/>
    <property type="molecule type" value="Genomic_DNA"/>
</dbReference>
<sequence length="131" mass="15063">MIFSVKAPIPGFETIKEVELEKIDEFFVKFISKSDPTTFTLINPFMLRPYEFEIPEYFRTLLDINEKSNILILNIMIIATPIETSTINFIAPLVFNVDNQSLAQVVLDANQHPDFGLMESISLFLNKEKSE</sequence>
<keyword evidence="3 5" id="KW-0810">Translation regulation</keyword>